<organism evidence="1 2">
    <name type="scientific">Gulo gulo</name>
    <name type="common">Wolverine</name>
    <name type="synonym">Gluton</name>
    <dbReference type="NCBI Taxonomy" id="48420"/>
    <lineage>
        <taxon>Eukaryota</taxon>
        <taxon>Metazoa</taxon>
        <taxon>Chordata</taxon>
        <taxon>Craniata</taxon>
        <taxon>Vertebrata</taxon>
        <taxon>Euteleostomi</taxon>
        <taxon>Mammalia</taxon>
        <taxon>Eutheria</taxon>
        <taxon>Laurasiatheria</taxon>
        <taxon>Carnivora</taxon>
        <taxon>Caniformia</taxon>
        <taxon>Musteloidea</taxon>
        <taxon>Mustelidae</taxon>
        <taxon>Guloninae</taxon>
        <taxon>Gulo</taxon>
    </lineage>
</organism>
<dbReference type="AlphaFoldDB" id="A0A9X9Q8Q2"/>
<dbReference type="EMBL" id="CYRY02044530">
    <property type="protein sequence ID" value="VCX39510.1"/>
    <property type="molecule type" value="Genomic_DNA"/>
</dbReference>
<gene>
    <name evidence="1" type="ORF">BN2614_LOCUS2</name>
</gene>
<evidence type="ECO:0000313" key="2">
    <source>
        <dbReference type="Proteomes" id="UP000269945"/>
    </source>
</evidence>
<sequence length="61" mass="7113">MMNSLHTEAHQRGRAQAPFGAHVWRPFAGGWRCGGCFREIGRLVFSWLPECWNNFPFSLKY</sequence>
<accession>A0A9X9Q8Q2</accession>
<dbReference type="Proteomes" id="UP000269945">
    <property type="component" value="Unassembled WGS sequence"/>
</dbReference>
<evidence type="ECO:0000313" key="1">
    <source>
        <dbReference type="EMBL" id="VCX39510.1"/>
    </source>
</evidence>
<reference evidence="1 2" key="1">
    <citation type="submission" date="2018-10" db="EMBL/GenBank/DDBJ databases">
        <authorList>
            <person name="Ekblom R."/>
            <person name="Jareborg N."/>
        </authorList>
    </citation>
    <scope>NUCLEOTIDE SEQUENCE [LARGE SCALE GENOMIC DNA]</scope>
    <source>
        <tissue evidence="1">Muscle</tissue>
    </source>
</reference>
<proteinExistence type="predicted"/>
<keyword evidence="2" id="KW-1185">Reference proteome</keyword>
<name>A0A9X9Q8Q2_GULGU</name>
<comment type="caution">
    <text evidence="1">The sequence shown here is derived from an EMBL/GenBank/DDBJ whole genome shotgun (WGS) entry which is preliminary data.</text>
</comment>
<protein>
    <submittedName>
        <fullName evidence="1">Uncharacterized protein</fullName>
    </submittedName>
</protein>